<reference evidence="8" key="1">
    <citation type="journal article" date="2014" name="Int. J. Syst. Evol. Microbiol.">
        <title>Complete genome sequence of Corynebacterium casei LMG S-19264T (=DSM 44701T), isolated from a smear-ripened cheese.</title>
        <authorList>
            <consortium name="US DOE Joint Genome Institute (JGI-PGF)"/>
            <person name="Walter F."/>
            <person name="Albersmeier A."/>
            <person name="Kalinowski J."/>
            <person name="Ruckert C."/>
        </authorList>
    </citation>
    <scope>NUCLEOTIDE SEQUENCE</scope>
    <source>
        <strain evidence="8">JCM 4714</strain>
    </source>
</reference>
<dbReference type="Pfam" id="PF00067">
    <property type="entry name" value="p450"/>
    <property type="match status" value="1"/>
</dbReference>
<evidence type="ECO:0000256" key="4">
    <source>
        <dbReference type="ARBA" id="ARBA00023002"/>
    </source>
</evidence>
<dbReference type="Gene3D" id="1.10.630.10">
    <property type="entry name" value="Cytochrome P450"/>
    <property type="match status" value="1"/>
</dbReference>
<proteinExistence type="inferred from homology"/>
<dbReference type="GO" id="GO:0016705">
    <property type="term" value="F:oxidoreductase activity, acting on paired donors, with incorporation or reduction of molecular oxygen"/>
    <property type="evidence" value="ECO:0007669"/>
    <property type="project" value="InterPro"/>
</dbReference>
<evidence type="ECO:0000256" key="5">
    <source>
        <dbReference type="ARBA" id="ARBA00023004"/>
    </source>
</evidence>
<reference evidence="8" key="2">
    <citation type="submission" date="2020-09" db="EMBL/GenBank/DDBJ databases">
        <authorList>
            <person name="Sun Q."/>
            <person name="Ohkuma M."/>
        </authorList>
    </citation>
    <scope>NUCLEOTIDE SEQUENCE</scope>
    <source>
        <strain evidence="8">JCM 4714</strain>
    </source>
</reference>
<evidence type="ECO:0000256" key="1">
    <source>
        <dbReference type="ARBA" id="ARBA00010617"/>
    </source>
</evidence>
<dbReference type="AlphaFoldDB" id="A0A918YSV0"/>
<dbReference type="PANTHER" id="PTHR46696:SF1">
    <property type="entry name" value="CYTOCHROME P450 YJIB-RELATED"/>
    <property type="match status" value="1"/>
</dbReference>
<evidence type="ECO:0000256" key="7">
    <source>
        <dbReference type="RuleBase" id="RU000461"/>
    </source>
</evidence>
<dbReference type="PRINTS" id="PR00385">
    <property type="entry name" value="P450"/>
</dbReference>
<dbReference type="InterPro" id="IPR001128">
    <property type="entry name" value="Cyt_P450"/>
</dbReference>
<keyword evidence="6 7" id="KW-0503">Monooxygenase</keyword>
<keyword evidence="9" id="KW-1185">Reference proteome</keyword>
<dbReference type="GO" id="GO:0005506">
    <property type="term" value="F:iron ion binding"/>
    <property type="evidence" value="ECO:0007669"/>
    <property type="project" value="InterPro"/>
</dbReference>
<evidence type="ECO:0000313" key="8">
    <source>
        <dbReference type="EMBL" id="GHE15224.1"/>
    </source>
</evidence>
<dbReference type="PANTHER" id="PTHR46696">
    <property type="entry name" value="P450, PUTATIVE (EUROFUNG)-RELATED"/>
    <property type="match status" value="1"/>
</dbReference>
<comment type="similarity">
    <text evidence="1 7">Belongs to the cytochrome P450 family.</text>
</comment>
<sequence length="411" mass="44410">MPGAAPAPALPPLRASDIPLADPYSLYARYRSGDPVHFGADGSWYVFRHSDVAQILADRAYVRGPRPAWVPADECPHLARTVRNWMVFMDPPLHGRVRKLAAAAFTLTVVRNLEPRIRQLASRLADTLLEEDEVDLVERFAAPLPLLVIGELLGVPPADRDWFRTRALDLQQATRARAGRSPNAFAVADTAARELDAYFLTELRRRRTAHLSGAQYGDDLIGAMAERAGAAGLGDDVVTGTCVHLLTAGHETSTLLLCKGLLALLAHPDQLAALRGATAPGQMAGAVEELIRYDPPVQMVTRARQPNRDGQLAGRAIPGGGSVVLVLGSANRDPARFSHPDRLDITRTPGGHLGFGTGPHYCLGTALARVEAAVGLTELLRRMPHPVLATQPVYGDDLVFHGPSRMLVRTR</sequence>
<comment type="caution">
    <text evidence="8">The sequence shown here is derived from an EMBL/GenBank/DDBJ whole genome shotgun (WGS) entry which is preliminary data.</text>
</comment>
<evidence type="ECO:0000313" key="9">
    <source>
        <dbReference type="Proteomes" id="UP000655443"/>
    </source>
</evidence>
<dbReference type="SUPFAM" id="SSF48264">
    <property type="entry name" value="Cytochrome P450"/>
    <property type="match status" value="1"/>
</dbReference>
<dbReference type="PRINTS" id="PR00359">
    <property type="entry name" value="BP450"/>
</dbReference>
<dbReference type="GO" id="GO:0004497">
    <property type="term" value="F:monooxygenase activity"/>
    <property type="evidence" value="ECO:0007669"/>
    <property type="project" value="UniProtKB-KW"/>
</dbReference>
<keyword evidence="5 7" id="KW-0408">Iron</keyword>
<accession>A0A918YSV0</accession>
<dbReference type="EMBL" id="BMVG01000060">
    <property type="protein sequence ID" value="GHE15224.1"/>
    <property type="molecule type" value="Genomic_DNA"/>
</dbReference>
<evidence type="ECO:0000256" key="3">
    <source>
        <dbReference type="ARBA" id="ARBA00022723"/>
    </source>
</evidence>
<dbReference type="InterPro" id="IPR002397">
    <property type="entry name" value="Cyt_P450_B"/>
</dbReference>
<dbReference type="CDD" id="cd20625">
    <property type="entry name" value="CYP164-like"/>
    <property type="match status" value="1"/>
</dbReference>
<dbReference type="FunFam" id="1.10.630.10:FF:000018">
    <property type="entry name" value="Cytochrome P450 monooxygenase"/>
    <property type="match status" value="1"/>
</dbReference>
<protein>
    <submittedName>
        <fullName evidence="8">Cytochrome P450</fullName>
    </submittedName>
</protein>
<organism evidence="8 9">
    <name type="scientific">Streptomyces alanosinicus</name>
    <dbReference type="NCBI Taxonomy" id="68171"/>
    <lineage>
        <taxon>Bacteria</taxon>
        <taxon>Bacillati</taxon>
        <taxon>Actinomycetota</taxon>
        <taxon>Actinomycetes</taxon>
        <taxon>Kitasatosporales</taxon>
        <taxon>Streptomycetaceae</taxon>
        <taxon>Streptomyces</taxon>
    </lineage>
</organism>
<dbReference type="InterPro" id="IPR036396">
    <property type="entry name" value="Cyt_P450_sf"/>
</dbReference>
<keyword evidence="4 7" id="KW-0560">Oxidoreductase</keyword>
<dbReference type="PROSITE" id="PS00086">
    <property type="entry name" value="CYTOCHROME_P450"/>
    <property type="match status" value="1"/>
</dbReference>
<dbReference type="InterPro" id="IPR017972">
    <property type="entry name" value="Cyt_P450_CS"/>
</dbReference>
<name>A0A918YSV0_9ACTN</name>
<keyword evidence="2 7" id="KW-0349">Heme</keyword>
<evidence type="ECO:0000256" key="2">
    <source>
        <dbReference type="ARBA" id="ARBA00022617"/>
    </source>
</evidence>
<gene>
    <name evidence="8" type="ORF">GCM10010339_89160</name>
</gene>
<dbReference type="GO" id="GO:0020037">
    <property type="term" value="F:heme binding"/>
    <property type="evidence" value="ECO:0007669"/>
    <property type="project" value="InterPro"/>
</dbReference>
<dbReference type="Proteomes" id="UP000655443">
    <property type="component" value="Unassembled WGS sequence"/>
</dbReference>
<keyword evidence="3 7" id="KW-0479">Metal-binding</keyword>
<evidence type="ECO:0000256" key="6">
    <source>
        <dbReference type="ARBA" id="ARBA00023033"/>
    </source>
</evidence>